<accession>A0ABV2YKY5</accession>
<gene>
    <name evidence="2" type="ORF">AB0E65_19640</name>
</gene>
<proteinExistence type="predicted"/>
<evidence type="ECO:0000313" key="3">
    <source>
        <dbReference type="Proteomes" id="UP001550850"/>
    </source>
</evidence>
<feature type="region of interest" description="Disordered" evidence="1">
    <location>
        <begin position="1"/>
        <end position="31"/>
    </location>
</feature>
<organism evidence="2 3">
    <name type="scientific">Streptomyces fragilis</name>
    <dbReference type="NCBI Taxonomy" id="67301"/>
    <lineage>
        <taxon>Bacteria</taxon>
        <taxon>Bacillati</taxon>
        <taxon>Actinomycetota</taxon>
        <taxon>Actinomycetes</taxon>
        <taxon>Kitasatosporales</taxon>
        <taxon>Streptomycetaceae</taxon>
        <taxon>Streptomyces</taxon>
    </lineage>
</organism>
<sequence>MMATPRHRKRLGWENAPMGPQQTPLTTDGDGGLVFSGPCPRCMGTFSRTYPAAIPGSTKGVGSSGGSAKPIRVLCECGVRHAGRPDVEKEVGCGAHWQVDRS</sequence>
<name>A0ABV2YKY5_9ACTN</name>
<dbReference type="EMBL" id="JBEZUR010000032">
    <property type="protein sequence ID" value="MEU3556400.1"/>
    <property type="molecule type" value="Genomic_DNA"/>
</dbReference>
<dbReference type="RefSeq" id="WP_159105719.1">
    <property type="nucleotide sequence ID" value="NZ_BEVZ01000006.1"/>
</dbReference>
<evidence type="ECO:0000313" key="2">
    <source>
        <dbReference type="EMBL" id="MEU3556400.1"/>
    </source>
</evidence>
<feature type="compositionally biased region" description="Basic residues" evidence="1">
    <location>
        <begin position="1"/>
        <end position="10"/>
    </location>
</feature>
<evidence type="ECO:0000256" key="1">
    <source>
        <dbReference type="SAM" id="MobiDB-lite"/>
    </source>
</evidence>
<dbReference type="Proteomes" id="UP001550850">
    <property type="component" value="Unassembled WGS sequence"/>
</dbReference>
<protein>
    <submittedName>
        <fullName evidence="2">Uncharacterized protein</fullName>
    </submittedName>
</protein>
<reference evidence="2 3" key="1">
    <citation type="submission" date="2024-06" db="EMBL/GenBank/DDBJ databases">
        <title>The Natural Products Discovery Center: Release of the First 8490 Sequenced Strains for Exploring Actinobacteria Biosynthetic Diversity.</title>
        <authorList>
            <person name="Kalkreuter E."/>
            <person name="Kautsar S.A."/>
            <person name="Yang D."/>
            <person name="Bader C.D."/>
            <person name="Teijaro C.N."/>
            <person name="Fluegel L."/>
            <person name="Davis C.M."/>
            <person name="Simpson J.R."/>
            <person name="Lauterbach L."/>
            <person name="Steele A.D."/>
            <person name="Gui C."/>
            <person name="Meng S."/>
            <person name="Li G."/>
            <person name="Viehrig K."/>
            <person name="Ye F."/>
            <person name="Su P."/>
            <person name="Kiefer A.F."/>
            <person name="Nichols A."/>
            <person name="Cepeda A.J."/>
            <person name="Yan W."/>
            <person name="Fan B."/>
            <person name="Jiang Y."/>
            <person name="Adhikari A."/>
            <person name="Zheng C.-J."/>
            <person name="Schuster L."/>
            <person name="Cowan T.M."/>
            <person name="Smanski M.J."/>
            <person name="Chevrette M.G."/>
            <person name="De Carvalho L.P.S."/>
            <person name="Shen B."/>
        </authorList>
    </citation>
    <scope>NUCLEOTIDE SEQUENCE [LARGE SCALE GENOMIC DNA]</scope>
    <source>
        <strain evidence="2 3">NPDC038104</strain>
    </source>
</reference>
<comment type="caution">
    <text evidence="2">The sequence shown here is derived from an EMBL/GenBank/DDBJ whole genome shotgun (WGS) entry which is preliminary data.</text>
</comment>
<keyword evidence="3" id="KW-1185">Reference proteome</keyword>